<dbReference type="RefSeq" id="WP_103463847.1">
    <property type="nucleotide sequence ID" value="NZ_PPXC01000001.1"/>
</dbReference>
<name>A0A2S4A1J9_ARTGL</name>
<organism evidence="1 2">
    <name type="scientific">Arthrobacter glacialis</name>
    <dbReference type="NCBI Taxonomy" id="1664"/>
    <lineage>
        <taxon>Bacteria</taxon>
        <taxon>Bacillati</taxon>
        <taxon>Actinomycetota</taxon>
        <taxon>Actinomycetes</taxon>
        <taxon>Micrococcales</taxon>
        <taxon>Micrococcaceae</taxon>
        <taxon>Arthrobacter</taxon>
    </lineage>
</organism>
<evidence type="ECO:0000313" key="2">
    <source>
        <dbReference type="Proteomes" id="UP000237061"/>
    </source>
</evidence>
<dbReference type="EMBL" id="PPXC01000001">
    <property type="protein sequence ID" value="POH75189.1"/>
    <property type="molecule type" value="Genomic_DNA"/>
</dbReference>
<sequence>MNHVEQNEILVKLLKYLMEAHRKNWLTSEGLVACLERELAAVDGEQATTIPDQIRTPHIGEGLQRAKPLRSKPADVLARKVNILLDTIGTDSGKRFEYQDVRDCALEAVGYYISRTRWELLKAGKEQVVPEECLHALGAVFGIDPDFLVREDGAIPEPVWEEMSRLRRLRLAEVCLFAEQSLELVDPEALEAITAILREVS</sequence>
<dbReference type="InterPro" id="IPR010982">
    <property type="entry name" value="Lambda_DNA-bd_dom_sf"/>
</dbReference>
<dbReference type="AlphaFoldDB" id="A0A2S4A1J9"/>
<keyword evidence="2" id="KW-1185">Reference proteome</keyword>
<dbReference type="Gene3D" id="1.10.260.40">
    <property type="entry name" value="lambda repressor-like DNA-binding domains"/>
    <property type="match status" value="1"/>
</dbReference>
<dbReference type="GO" id="GO:0003677">
    <property type="term" value="F:DNA binding"/>
    <property type="evidence" value="ECO:0007669"/>
    <property type="project" value="InterPro"/>
</dbReference>
<dbReference type="Proteomes" id="UP000237061">
    <property type="component" value="Unassembled WGS sequence"/>
</dbReference>
<accession>A0A2S4A1J9</accession>
<gene>
    <name evidence="1" type="ORF">CVS27_00830</name>
</gene>
<protein>
    <submittedName>
        <fullName evidence="1">Uncharacterized protein</fullName>
    </submittedName>
</protein>
<evidence type="ECO:0000313" key="1">
    <source>
        <dbReference type="EMBL" id="POH75189.1"/>
    </source>
</evidence>
<proteinExistence type="predicted"/>
<reference evidence="1 2" key="1">
    <citation type="submission" date="2018-01" db="EMBL/GenBank/DDBJ databases">
        <title>Arthrobacter sp. nov., from glaciers in China.</title>
        <authorList>
            <person name="Liu Q."/>
            <person name="Xin Y.-H."/>
        </authorList>
    </citation>
    <scope>NUCLEOTIDE SEQUENCE [LARGE SCALE GENOMIC DNA]</scope>
    <source>
        <strain evidence="1 2">HLT2-12-2</strain>
    </source>
</reference>
<comment type="caution">
    <text evidence="1">The sequence shown here is derived from an EMBL/GenBank/DDBJ whole genome shotgun (WGS) entry which is preliminary data.</text>
</comment>